<reference evidence="7 8" key="1">
    <citation type="submission" date="2023-08" db="EMBL/GenBank/DDBJ databases">
        <authorList>
            <person name="Girao M."/>
            <person name="Carvalho M.F."/>
        </authorList>
    </citation>
    <scope>NUCLEOTIDE SEQUENCE [LARGE SCALE GENOMIC DNA]</scope>
    <source>
        <strain evidence="7 8">CT-R113</strain>
    </source>
</reference>
<gene>
    <name evidence="7" type="ORF">Q8791_02220</name>
</gene>
<evidence type="ECO:0000313" key="7">
    <source>
        <dbReference type="EMBL" id="MEE2036037.1"/>
    </source>
</evidence>
<keyword evidence="6" id="KW-0472">Membrane</keyword>
<dbReference type="Gene3D" id="3.40.50.11820">
    <property type="match status" value="1"/>
</dbReference>
<dbReference type="InterPro" id="IPR043149">
    <property type="entry name" value="TagF_N"/>
</dbReference>
<dbReference type="EMBL" id="JAUZMY010000002">
    <property type="protein sequence ID" value="MEE2036037.1"/>
    <property type="molecule type" value="Genomic_DNA"/>
</dbReference>
<proteinExistence type="inferred from homology"/>
<dbReference type="Gene3D" id="3.40.50.12580">
    <property type="match status" value="1"/>
</dbReference>
<evidence type="ECO:0000256" key="4">
    <source>
        <dbReference type="ARBA" id="ARBA00022679"/>
    </source>
</evidence>
<comment type="similarity">
    <text evidence="2">Belongs to the CDP-glycerol glycerophosphotransferase family.</text>
</comment>
<dbReference type="Proteomes" id="UP001356095">
    <property type="component" value="Unassembled WGS sequence"/>
</dbReference>
<dbReference type="Pfam" id="PF04464">
    <property type="entry name" value="Glyphos_transf"/>
    <property type="match status" value="1"/>
</dbReference>
<comment type="subcellular location">
    <subcellularLocation>
        <location evidence="1">Cell membrane</location>
        <topology evidence="1">Peripheral membrane protein</topology>
    </subcellularLocation>
</comment>
<evidence type="ECO:0000256" key="6">
    <source>
        <dbReference type="ARBA" id="ARBA00023136"/>
    </source>
</evidence>
<keyword evidence="8" id="KW-1185">Reference proteome</keyword>
<organism evidence="7 8">
    <name type="scientific">Nocardiopsis codii</name>
    <dbReference type="NCBI Taxonomy" id="3065942"/>
    <lineage>
        <taxon>Bacteria</taxon>
        <taxon>Bacillati</taxon>
        <taxon>Actinomycetota</taxon>
        <taxon>Actinomycetes</taxon>
        <taxon>Streptosporangiales</taxon>
        <taxon>Nocardiopsidaceae</taxon>
        <taxon>Nocardiopsis</taxon>
    </lineage>
</organism>
<keyword evidence="5" id="KW-0777">Teichoic acid biosynthesis</keyword>
<protein>
    <submittedName>
        <fullName evidence="7">CDP-glycerol glycerophosphotransferase family protein</fullName>
    </submittedName>
</protein>
<evidence type="ECO:0000256" key="1">
    <source>
        <dbReference type="ARBA" id="ARBA00004202"/>
    </source>
</evidence>
<dbReference type="InterPro" id="IPR007554">
    <property type="entry name" value="Glycerophosphate_synth"/>
</dbReference>
<dbReference type="SUPFAM" id="SSF53756">
    <property type="entry name" value="UDP-Glycosyltransferase/glycogen phosphorylase"/>
    <property type="match status" value="1"/>
</dbReference>
<evidence type="ECO:0000256" key="2">
    <source>
        <dbReference type="ARBA" id="ARBA00010488"/>
    </source>
</evidence>
<evidence type="ECO:0000256" key="5">
    <source>
        <dbReference type="ARBA" id="ARBA00022944"/>
    </source>
</evidence>
<evidence type="ECO:0000256" key="3">
    <source>
        <dbReference type="ARBA" id="ARBA00022475"/>
    </source>
</evidence>
<accession>A0ABU7K1U3</accession>
<dbReference type="PANTHER" id="PTHR37316">
    <property type="entry name" value="TEICHOIC ACID GLYCEROL-PHOSPHATE PRIMASE"/>
    <property type="match status" value="1"/>
</dbReference>
<name>A0ABU7K1U3_9ACTN</name>
<dbReference type="InterPro" id="IPR043148">
    <property type="entry name" value="TagF_C"/>
</dbReference>
<keyword evidence="4" id="KW-0808">Transferase</keyword>
<sequence>MAGAKRTVPEELQRLMRYLPESDDDERARFLTAADAFVGGSAPGDLSGFSPLTRVKLWLAKEHRLGDLETVIRYERDNPQAHLVRGRLSPSVEVPGIAPASLPREVTRLKNSEMPLVTKLTDMTWVEGRLRVRGYAYVRNVPVESAPRVPAMAWLTDAGSRRRVVVRVTPRHEPRATADSKQALHCYDWAGFELFVDPAKLRGSHGWNPSTWSLTLGVWASGRPHRGGVVPGDIGPAGHQHAHRLDGSTRWVSVFRKKRLEFEIQAVEAELVAHSLDADLLTLGVRGPAERPVERLVLSHGPAGEPVELEYAAEADGPNGRRRVTVPLSDLSVADSEATREVRAHAVVGGNRVPVVVAEGVLSRAHPTAGGREIEVGVTAVDTLVLHDRARQPVVDAMEWVDGGLVLSGSYTGPDRDRVMVLRHGERFEEVSVPVEVADGRFRAVVDPEHHDSHGDSLPLRKGRWYMSFRSVQDWDDSHDVPVKIRHDLVPRLPLVHEGARRSYSVDHRFHDRVFLAPAHPLDDSEKGAYRQRVLREAFTAEQKAQPLREAVFYNSFGGKQFSDSPRAVYEELVRRGVEVEHLWSVDDQQVTLPAGVVPVEWHSREWYEALARSRYVVTNVGIGDWFVRREGQTVVQTWHGTPLKKIGADLLGTPKANRAYIASLPHRSRQWDFLVSPNSFTTPIMRGAFRCETEILEAGYPRNDVFHAPDREERAERTRKLLGIPDGKKVVLYAPTWRDDQRYGGTRFKLDLRIDLEAAQRELADDHVLLFRKHPKVLDSIPGAGQGFVWDVSKYPDIADLYLITDVLITDYSSVFFDFAHSGRPMLFFTYDLEHYRDTLRGFYFDMTARAPGPLIKTSEELIGAIRDIGPVTEEYREQYEEFVRDFCHPSDGQATRRVVDRMLGGGSGS</sequence>
<comment type="caution">
    <text evidence="7">The sequence shown here is derived from an EMBL/GenBank/DDBJ whole genome shotgun (WGS) entry which is preliminary data.</text>
</comment>
<dbReference type="PANTHER" id="PTHR37316:SF3">
    <property type="entry name" value="TEICHOIC ACID GLYCEROL-PHOSPHATE TRANSFERASE"/>
    <property type="match status" value="1"/>
</dbReference>
<dbReference type="RefSeq" id="WP_330089867.1">
    <property type="nucleotide sequence ID" value="NZ_JAUZMY010000002.1"/>
</dbReference>
<dbReference type="InterPro" id="IPR051612">
    <property type="entry name" value="Teichoic_Acid_Biosynth"/>
</dbReference>
<keyword evidence="3" id="KW-1003">Cell membrane</keyword>
<evidence type="ECO:0000313" key="8">
    <source>
        <dbReference type="Proteomes" id="UP001356095"/>
    </source>
</evidence>